<feature type="compositionally biased region" description="Low complexity" evidence="1">
    <location>
        <begin position="435"/>
        <end position="450"/>
    </location>
</feature>
<name>A0ABR0JP53_9EURO</name>
<organism evidence="2 3">
    <name type="scientific">Exophiala sideris</name>
    <dbReference type="NCBI Taxonomy" id="1016849"/>
    <lineage>
        <taxon>Eukaryota</taxon>
        <taxon>Fungi</taxon>
        <taxon>Dikarya</taxon>
        <taxon>Ascomycota</taxon>
        <taxon>Pezizomycotina</taxon>
        <taxon>Eurotiomycetes</taxon>
        <taxon>Chaetothyriomycetidae</taxon>
        <taxon>Chaetothyriales</taxon>
        <taxon>Herpotrichiellaceae</taxon>
        <taxon>Exophiala</taxon>
    </lineage>
</organism>
<feature type="region of interest" description="Disordered" evidence="1">
    <location>
        <begin position="468"/>
        <end position="487"/>
    </location>
</feature>
<gene>
    <name evidence="2" type="ORF">LTR69_001755</name>
</gene>
<sequence length="558" mass="62032">MDPTQRDSQKVTARTGNRRQTGQHESTLVTDPVSRGDNNNMLLQQEAKLRATLIRETAKTIRAEQRGVTAWTSVKFEDLPSSTELMSGAHDSATIFQDALTARTYHDVLLPNKQPEDSTIPTDDTILRAHVKVLFKAFKSVPEDAEEGEEDATKENKKAREEEDKTKRPFVNQVHDNHLVESLCWKILETVIYRSKKDQNLVEAWEPGKLKGKKTSFSFAERFDKVVQTMIESKSICKHLFDVDYMFKIVDDPVSAIKRVIANKRLNGKKAELMKLGKGVSEDDGKKTAKRTLEHDDYEEAASDARPAKTRRRTLAVSPGPGQAQSGLRPTAYTQSPLNSPASYPPALRNIPRSDPGHLYDTAPSRPPSSYPDFNMLTNYRTHAHTPPSRGLGISGLDATRSAPQFAGQLRQPGHAHQSGYSGLPSYLPPNHPQSFTRSLRSSANSSTSTPPDHGTVQQWPMAAQADNKASPYYQQPTSTPVPRDNTAYLDSAANTEQAWNPAVTYAPSNDESTWAHYQAGDDLTQHFVDDYSAQPLGGNDSEYTEDIGYDQDHDANE</sequence>
<feature type="compositionally biased region" description="Polar residues" evidence="1">
    <location>
        <begin position="10"/>
        <end position="29"/>
    </location>
</feature>
<feature type="region of interest" description="Disordered" evidence="1">
    <location>
        <begin position="1"/>
        <end position="38"/>
    </location>
</feature>
<feature type="region of interest" description="Disordered" evidence="1">
    <location>
        <begin position="278"/>
        <end position="457"/>
    </location>
</feature>
<feature type="region of interest" description="Disordered" evidence="1">
    <location>
        <begin position="144"/>
        <end position="167"/>
    </location>
</feature>
<dbReference type="Proteomes" id="UP001345691">
    <property type="component" value="Unassembled WGS sequence"/>
</dbReference>
<dbReference type="EMBL" id="JAVRRF010000002">
    <property type="protein sequence ID" value="KAK5067766.1"/>
    <property type="molecule type" value="Genomic_DNA"/>
</dbReference>
<feature type="compositionally biased region" description="Polar residues" evidence="1">
    <location>
        <begin position="323"/>
        <end position="342"/>
    </location>
</feature>
<evidence type="ECO:0000256" key="1">
    <source>
        <dbReference type="SAM" id="MobiDB-lite"/>
    </source>
</evidence>
<feature type="compositionally biased region" description="Basic and acidic residues" evidence="1">
    <location>
        <begin position="151"/>
        <end position="167"/>
    </location>
</feature>
<keyword evidence="3" id="KW-1185">Reference proteome</keyword>
<proteinExistence type="predicted"/>
<evidence type="ECO:0000313" key="2">
    <source>
        <dbReference type="EMBL" id="KAK5067766.1"/>
    </source>
</evidence>
<accession>A0ABR0JP53</accession>
<feature type="compositionally biased region" description="Basic and acidic residues" evidence="1">
    <location>
        <begin position="278"/>
        <end position="295"/>
    </location>
</feature>
<protein>
    <submittedName>
        <fullName evidence="2">Uncharacterized protein</fullName>
    </submittedName>
</protein>
<evidence type="ECO:0000313" key="3">
    <source>
        <dbReference type="Proteomes" id="UP001345691"/>
    </source>
</evidence>
<reference evidence="2 3" key="1">
    <citation type="submission" date="2023-08" db="EMBL/GenBank/DDBJ databases">
        <title>Black Yeasts Isolated from many extreme environments.</title>
        <authorList>
            <person name="Coleine C."/>
            <person name="Stajich J.E."/>
            <person name="Selbmann L."/>
        </authorList>
    </citation>
    <scope>NUCLEOTIDE SEQUENCE [LARGE SCALE GENOMIC DNA]</scope>
    <source>
        <strain evidence="2 3">CCFEE 6328</strain>
    </source>
</reference>
<comment type="caution">
    <text evidence="2">The sequence shown here is derived from an EMBL/GenBank/DDBJ whole genome shotgun (WGS) entry which is preliminary data.</text>
</comment>
<feature type="region of interest" description="Disordered" evidence="1">
    <location>
        <begin position="529"/>
        <end position="558"/>
    </location>
</feature>